<evidence type="ECO:0000313" key="3">
    <source>
        <dbReference type="EMBL" id="MDI5967225.1"/>
    </source>
</evidence>
<evidence type="ECO:0000256" key="1">
    <source>
        <dbReference type="SAM" id="MobiDB-lite"/>
    </source>
</evidence>
<keyword evidence="2" id="KW-0732">Signal</keyword>
<keyword evidence="5" id="KW-1185">Reference proteome</keyword>
<dbReference type="PROSITE" id="PS51257">
    <property type="entry name" value="PROKAR_LIPOPROTEIN"/>
    <property type="match status" value="1"/>
</dbReference>
<evidence type="ECO:0000313" key="4">
    <source>
        <dbReference type="EMBL" id="MDI5969844.1"/>
    </source>
</evidence>
<feature type="region of interest" description="Disordered" evidence="1">
    <location>
        <begin position="30"/>
        <end position="53"/>
    </location>
</feature>
<evidence type="ECO:0000313" key="5">
    <source>
        <dbReference type="Proteomes" id="UP001156398"/>
    </source>
</evidence>
<dbReference type="EMBL" id="JABXJJ020000012">
    <property type="protein sequence ID" value="MDI5969844.1"/>
    <property type="molecule type" value="Genomic_DNA"/>
</dbReference>
<comment type="caution">
    <text evidence="4">The sequence shown here is derived from an EMBL/GenBank/DDBJ whole genome shotgun (WGS) entry which is preliminary data.</text>
</comment>
<gene>
    <name evidence="3" type="ORF">POF43_031645</name>
    <name evidence="4" type="ORF">POF50_010935</name>
</gene>
<protein>
    <submittedName>
        <fullName evidence="4">Uncharacterized protein</fullName>
    </submittedName>
</protein>
<organism evidence="4">
    <name type="scientific">Streptantibioticus silvisoli</name>
    <dbReference type="NCBI Taxonomy" id="2705255"/>
    <lineage>
        <taxon>Bacteria</taxon>
        <taxon>Bacillati</taxon>
        <taxon>Actinomycetota</taxon>
        <taxon>Actinomycetes</taxon>
        <taxon>Kitasatosporales</taxon>
        <taxon>Streptomycetaceae</taxon>
        <taxon>Streptantibioticus</taxon>
    </lineage>
</organism>
<dbReference type="RefSeq" id="WP_271323282.1">
    <property type="nucleotide sequence ID" value="NZ_JAAGKO020000078.1"/>
</dbReference>
<reference evidence="4 5" key="1">
    <citation type="submission" date="2023-05" db="EMBL/GenBank/DDBJ databases">
        <title>Streptantibioticus silvisoli sp. nov., acidotolerant actinomycetes 1 from pine litter.</title>
        <authorList>
            <person name="Swiecimska M."/>
            <person name="Golinska P."/>
            <person name="Sangal V."/>
            <person name="Wachnowicz B."/>
            <person name="Goodfellow M."/>
        </authorList>
    </citation>
    <scope>NUCLEOTIDE SEQUENCE</scope>
    <source>
        <strain evidence="4">SL13</strain>
        <strain evidence="3 5">SL54</strain>
    </source>
</reference>
<dbReference type="AlphaFoldDB" id="A0AA90H334"/>
<name>A0AA90H334_9ACTN</name>
<dbReference type="Proteomes" id="UP001156398">
    <property type="component" value="Unassembled WGS sequence"/>
</dbReference>
<accession>A0AA90H334</accession>
<feature type="signal peptide" evidence="2">
    <location>
        <begin position="1"/>
        <end position="15"/>
    </location>
</feature>
<sequence>MNGRLLPLAAGAVMAASLVLTGCGSQTVTQKPGAAPASINPTTPAPKGGGSGAMIKLQPVGRSVRVAADGKQLQVSTDTGGCKKAKLVAHESSASVTLSLEVTDHHSAGQMCPQFVKVTKVTVELKAPLGSRSVFDADGGKKVAAVKS</sequence>
<proteinExistence type="predicted"/>
<evidence type="ECO:0000256" key="2">
    <source>
        <dbReference type="SAM" id="SignalP"/>
    </source>
</evidence>
<dbReference type="EMBL" id="JAAGKO020000078">
    <property type="protein sequence ID" value="MDI5967225.1"/>
    <property type="molecule type" value="Genomic_DNA"/>
</dbReference>
<feature type="chain" id="PRO_5041700491" evidence="2">
    <location>
        <begin position="16"/>
        <end position="148"/>
    </location>
</feature>